<protein>
    <submittedName>
        <fullName evidence="1">Suppressor-of-stellate-like protein</fullName>
    </submittedName>
</protein>
<organism evidence="1 2">
    <name type="scientific">Gossypium arboreum</name>
    <name type="common">Tree cotton</name>
    <name type="synonym">Gossypium nanking</name>
    <dbReference type="NCBI Taxonomy" id="29729"/>
    <lineage>
        <taxon>Eukaryota</taxon>
        <taxon>Viridiplantae</taxon>
        <taxon>Streptophyta</taxon>
        <taxon>Embryophyta</taxon>
        <taxon>Tracheophyta</taxon>
        <taxon>Spermatophyta</taxon>
        <taxon>Magnoliopsida</taxon>
        <taxon>eudicotyledons</taxon>
        <taxon>Gunneridae</taxon>
        <taxon>Pentapetalae</taxon>
        <taxon>rosids</taxon>
        <taxon>malvids</taxon>
        <taxon>Malvales</taxon>
        <taxon>Malvaceae</taxon>
        <taxon>Malvoideae</taxon>
        <taxon>Gossypium</taxon>
    </lineage>
</organism>
<proteinExistence type="predicted"/>
<name>A0A0B0PB57_GOSAR</name>
<dbReference type="AlphaFoldDB" id="A0A0B0PB57"/>
<dbReference type="EMBL" id="KN420431">
    <property type="protein sequence ID" value="KHG22042.1"/>
    <property type="molecule type" value="Genomic_DNA"/>
</dbReference>
<evidence type="ECO:0000313" key="2">
    <source>
        <dbReference type="Proteomes" id="UP000032142"/>
    </source>
</evidence>
<evidence type="ECO:0000313" key="1">
    <source>
        <dbReference type="EMBL" id="KHG22042.1"/>
    </source>
</evidence>
<keyword evidence="2" id="KW-1185">Reference proteome</keyword>
<sequence length="36" mass="4135">MPTSQTCPTCNNISMPLSHTGSYLHTYIRVTYRCQE</sequence>
<dbReference type="Proteomes" id="UP000032142">
    <property type="component" value="Unassembled WGS sequence"/>
</dbReference>
<accession>A0A0B0PB57</accession>
<reference evidence="2" key="1">
    <citation type="submission" date="2014-09" db="EMBL/GenBank/DDBJ databases">
        <authorList>
            <person name="Mudge J."/>
            <person name="Ramaraj T."/>
            <person name="Lindquist I.E."/>
            <person name="Bharti A.K."/>
            <person name="Sundararajan A."/>
            <person name="Cameron C.T."/>
            <person name="Woodward J.E."/>
            <person name="May G.D."/>
            <person name="Brubaker C."/>
            <person name="Broadhvest J."/>
            <person name="Wilkins T.A."/>
        </authorList>
    </citation>
    <scope>NUCLEOTIDE SEQUENCE</scope>
    <source>
        <strain evidence="2">cv. AKA8401</strain>
    </source>
</reference>
<gene>
    <name evidence="1" type="ORF">F383_27634</name>
</gene>